<name>A0A8T2KHS5_9PIPI</name>
<evidence type="ECO:0000256" key="2">
    <source>
        <dbReference type="PROSITE-ProRule" id="PRU00259"/>
    </source>
</evidence>
<dbReference type="EMBL" id="JAACNH010000001">
    <property type="protein sequence ID" value="KAG8455842.1"/>
    <property type="molecule type" value="Genomic_DNA"/>
</dbReference>
<dbReference type="OrthoDB" id="409644at2759"/>
<evidence type="ECO:0000313" key="3">
    <source>
        <dbReference type="EMBL" id="KAG8455842.1"/>
    </source>
</evidence>
<sequence length="247" mass="26793">MADHNVGRQGIIKSKVIPTLLNLMDDPIDICRSNTYKTFKILSEQPAGSAALLDTDLVSQLVHKLDTELEGIQELILETLHFCLQADSLQALNAGAVGILKKKLKHPSEEIRRMAAGAIMEICVPLAGKETVCNEEVVPILVQVLEDSNMEVRANAAGALMYVSVTTQGKCASLKSGAVPKLLALVSDEYSLVRLNCLKALTTLAEAPEGRKLLLDDVTLIQDCLNDQSEAVRRAATIAIKVIQWKP</sequence>
<evidence type="ECO:0000313" key="4">
    <source>
        <dbReference type="Proteomes" id="UP000812440"/>
    </source>
</evidence>
<comment type="caution">
    <text evidence="3">The sequence shown here is derived from an EMBL/GenBank/DDBJ whole genome shotgun (WGS) entry which is preliminary data.</text>
</comment>
<proteinExistence type="predicted"/>
<dbReference type="AlphaFoldDB" id="A0A8T2KHS5"/>
<dbReference type="SMART" id="SM00185">
    <property type="entry name" value="ARM"/>
    <property type="match status" value="3"/>
</dbReference>
<dbReference type="PROSITE" id="PS50176">
    <property type="entry name" value="ARM_REPEAT"/>
    <property type="match status" value="1"/>
</dbReference>
<dbReference type="InterPro" id="IPR011989">
    <property type="entry name" value="ARM-like"/>
</dbReference>
<evidence type="ECO:0000256" key="1">
    <source>
        <dbReference type="PROSITE-ProRule" id="PRU00103"/>
    </source>
</evidence>
<dbReference type="Proteomes" id="UP000812440">
    <property type="component" value="Chromosome 1"/>
</dbReference>
<dbReference type="InterPro" id="IPR016024">
    <property type="entry name" value="ARM-type_fold"/>
</dbReference>
<reference evidence="3" key="1">
    <citation type="thesis" date="2020" institute="ProQuest LLC" country="789 East Eisenhower Parkway, Ann Arbor, MI, USA">
        <title>Comparative Genomics and Chromosome Evolution.</title>
        <authorList>
            <person name="Mudd A.B."/>
        </authorList>
    </citation>
    <scope>NUCLEOTIDE SEQUENCE</scope>
    <source>
        <strain evidence="3">Female2</strain>
        <tissue evidence="3">Blood</tissue>
    </source>
</reference>
<organism evidence="3 4">
    <name type="scientific">Hymenochirus boettgeri</name>
    <name type="common">Congo dwarf clawed frog</name>
    <dbReference type="NCBI Taxonomy" id="247094"/>
    <lineage>
        <taxon>Eukaryota</taxon>
        <taxon>Metazoa</taxon>
        <taxon>Chordata</taxon>
        <taxon>Craniata</taxon>
        <taxon>Vertebrata</taxon>
        <taxon>Euteleostomi</taxon>
        <taxon>Amphibia</taxon>
        <taxon>Batrachia</taxon>
        <taxon>Anura</taxon>
        <taxon>Pipoidea</taxon>
        <taxon>Pipidae</taxon>
        <taxon>Pipinae</taxon>
        <taxon>Hymenochirus</taxon>
    </lineage>
</organism>
<dbReference type="PANTHER" id="PTHR15599:SF1">
    <property type="entry name" value="RADIAL SPOKE HEAD 14 HOMOLOG"/>
    <property type="match status" value="1"/>
</dbReference>
<dbReference type="PANTHER" id="PTHR15599">
    <property type="entry name" value="RTDR1"/>
    <property type="match status" value="1"/>
</dbReference>
<feature type="repeat" description="HEAT" evidence="1">
    <location>
        <begin position="178"/>
        <end position="213"/>
    </location>
</feature>
<dbReference type="Pfam" id="PF13646">
    <property type="entry name" value="HEAT_2"/>
    <property type="match status" value="1"/>
</dbReference>
<keyword evidence="4" id="KW-1185">Reference proteome</keyword>
<gene>
    <name evidence="3" type="ORF">GDO86_001875</name>
</gene>
<dbReference type="PROSITE" id="PS50077">
    <property type="entry name" value="HEAT_REPEAT"/>
    <property type="match status" value="2"/>
</dbReference>
<protein>
    <submittedName>
        <fullName evidence="3">Uncharacterized protein</fullName>
    </submittedName>
</protein>
<accession>A0A8T2KHS5</accession>
<dbReference type="InterPro" id="IPR000225">
    <property type="entry name" value="Armadillo"/>
</dbReference>
<feature type="repeat" description="HEAT" evidence="1">
    <location>
        <begin position="137"/>
        <end position="173"/>
    </location>
</feature>
<dbReference type="Gene3D" id="1.25.10.10">
    <property type="entry name" value="Leucine-rich Repeat Variant"/>
    <property type="match status" value="1"/>
</dbReference>
<dbReference type="InterPro" id="IPR021133">
    <property type="entry name" value="HEAT_type_2"/>
</dbReference>
<feature type="repeat" description="ARM" evidence="2">
    <location>
        <begin position="136"/>
        <end position="178"/>
    </location>
</feature>
<dbReference type="SUPFAM" id="SSF48371">
    <property type="entry name" value="ARM repeat"/>
    <property type="match status" value="1"/>
</dbReference>
<dbReference type="InterPro" id="IPR042856">
    <property type="entry name" value="RSP14"/>
</dbReference>